<feature type="compositionally biased region" description="Polar residues" evidence="4">
    <location>
        <begin position="298"/>
        <end position="309"/>
    </location>
</feature>
<dbReference type="GO" id="GO:0010792">
    <property type="term" value="P:DNA double-strand break processing involved in repair via single-strand annealing"/>
    <property type="evidence" value="ECO:0007669"/>
    <property type="project" value="TreeGrafter"/>
</dbReference>
<reference evidence="6" key="1">
    <citation type="submission" date="2016-06" db="EMBL/GenBank/DDBJ databases">
        <title>Draft Genome sequence of the fungus Inonotus baumii.</title>
        <authorList>
            <person name="Zhu H."/>
            <person name="Lin W."/>
        </authorList>
    </citation>
    <scope>NUCLEOTIDE SEQUENCE</scope>
    <source>
        <strain evidence="6">821</strain>
    </source>
</reference>
<accession>A0A9Q5HYV7</accession>
<organism evidence="6 7">
    <name type="scientific">Sanghuangporus baumii</name>
    <name type="common">Phellinus baumii</name>
    <dbReference type="NCBI Taxonomy" id="108892"/>
    <lineage>
        <taxon>Eukaryota</taxon>
        <taxon>Fungi</taxon>
        <taxon>Dikarya</taxon>
        <taxon>Basidiomycota</taxon>
        <taxon>Agaricomycotina</taxon>
        <taxon>Agaricomycetes</taxon>
        <taxon>Hymenochaetales</taxon>
        <taxon>Hymenochaetaceae</taxon>
        <taxon>Sanghuangporus</taxon>
    </lineage>
</organism>
<feature type="compositionally biased region" description="Polar residues" evidence="4">
    <location>
        <begin position="158"/>
        <end position="168"/>
    </location>
</feature>
<dbReference type="InterPro" id="IPR013882">
    <property type="entry name" value="Ctp1_C"/>
</dbReference>
<sequence>MEETVRKVSEEKMEKKYKDSVLRLQETIRNVRLSNDKLSKQLFALTNRVVNIAERIGFASFDDLEEAVLDEPEVWKLETIKANHVQTKGTQKPLLSKEVGPCHISSGLQELKKELKQSNRQVHASQQLSVRNAFDISAVESAGSRPTTRSPLSPLKSVGNSSPSETTGLRAQLDSLSHKYDSLVAAKESAESTYKEDYRKWRQFKTWVFNKSKHANVLRAQLPEDFDLGAEFQNGIDNESHIRHAISRAKWYSSPLSNEENEYPSLSSSKQSGAFAKVTMHQSISSLRVVKSKRSLSGASAFRSQSASPTPRVRKRKSFHSDAPKPNLVEESLLDMGDSPNVSSVSGKTKGRYSDTKEAINALYAIDTSKNNGLAFQYDEVVRSKKHRQRLEAGDCDCCKEYYDRLEPLPSRLAPPVWLSTPKEVMDSGCENHLQDKAVSSHKKRISRHRYQWSPAKTPPDYWNIGFPTTQEAAEINRRAAEIHADKRRRVEKEANMVDGRYMRRQGH</sequence>
<protein>
    <recommendedName>
        <fullName evidence="5">DNA endonuclease activator Ctp1 C-terminal domain-containing protein</fullName>
    </recommendedName>
</protein>
<evidence type="ECO:0000259" key="5">
    <source>
        <dbReference type="Pfam" id="PF08573"/>
    </source>
</evidence>
<dbReference type="EMBL" id="LNZH02000176">
    <property type="protein sequence ID" value="OCB88558.1"/>
    <property type="molecule type" value="Genomic_DNA"/>
</dbReference>
<dbReference type="PANTHER" id="PTHR15107:SF0">
    <property type="entry name" value="DNA ENDONUCLEASE ACTIVATOR CTP1 C-TERMINAL DOMAIN-CONTAINING PROTEIN"/>
    <property type="match status" value="1"/>
</dbReference>
<evidence type="ECO:0000256" key="3">
    <source>
        <dbReference type="ARBA" id="ARBA00023242"/>
    </source>
</evidence>
<gene>
    <name evidence="6" type="ORF">A7U60_g4261</name>
</gene>
<dbReference type="InterPro" id="IPR033316">
    <property type="entry name" value="RBBP8-like"/>
</dbReference>
<feature type="region of interest" description="Disordered" evidence="4">
    <location>
        <begin position="141"/>
        <end position="168"/>
    </location>
</feature>
<evidence type="ECO:0000313" key="6">
    <source>
        <dbReference type="EMBL" id="OCB88558.1"/>
    </source>
</evidence>
<evidence type="ECO:0000256" key="2">
    <source>
        <dbReference type="ARBA" id="ARBA00022763"/>
    </source>
</evidence>
<evidence type="ECO:0000256" key="1">
    <source>
        <dbReference type="ARBA" id="ARBA00004123"/>
    </source>
</evidence>
<name>A0A9Q5HYV7_SANBA</name>
<dbReference type="GO" id="GO:0003684">
    <property type="term" value="F:damaged DNA binding"/>
    <property type="evidence" value="ECO:0007669"/>
    <property type="project" value="TreeGrafter"/>
</dbReference>
<evidence type="ECO:0000256" key="4">
    <source>
        <dbReference type="SAM" id="MobiDB-lite"/>
    </source>
</evidence>
<comment type="caution">
    <text evidence="6">The sequence shown here is derived from an EMBL/GenBank/DDBJ whole genome shotgun (WGS) entry which is preliminary data.</text>
</comment>
<comment type="subcellular location">
    <subcellularLocation>
        <location evidence="1">Nucleus</location>
    </subcellularLocation>
</comment>
<dbReference type="PANTHER" id="PTHR15107">
    <property type="entry name" value="RETINOBLASTOMA BINDING PROTEIN 8"/>
    <property type="match status" value="1"/>
</dbReference>
<dbReference type="Pfam" id="PF08573">
    <property type="entry name" value="SAE2"/>
    <property type="match status" value="1"/>
</dbReference>
<keyword evidence="2" id="KW-0227">DNA damage</keyword>
<dbReference type="Proteomes" id="UP000757232">
    <property type="component" value="Unassembled WGS sequence"/>
</dbReference>
<proteinExistence type="predicted"/>
<dbReference type="AlphaFoldDB" id="A0A9Q5HYV7"/>
<feature type="domain" description="DNA endonuclease activator Ctp1 C-terminal" evidence="5">
    <location>
        <begin position="377"/>
        <end position="472"/>
    </location>
</feature>
<evidence type="ECO:0000313" key="7">
    <source>
        <dbReference type="Proteomes" id="UP000757232"/>
    </source>
</evidence>
<feature type="region of interest" description="Disordered" evidence="4">
    <location>
        <begin position="298"/>
        <end position="351"/>
    </location>
</feature>
<keyword evidence="3" id="KW-0539">Nucleus</keyword>
<dbReference type="OrthoDB" id="5801062at2759"/>
<keyword evidence="7" id="KW-1185">Reference proteome</keyword>
<dbReference type="GO" id="GO:0005634">
    <property type="term" value="C:nucleus"/>
    <property type="evidence" value="ECO:0007669"/>
    <property type="project" value="UniProtKB-SubCell"/>
</dbReference>